<accession>A0AA39RRM1</accession>
<evidence type="ECO:0000256" key="4">
    <source>
        <dbReference type="ARBA" id="ARBA00023242"/>
    </source>
</evidence>
<sequence length="170" mass="19481">MFTWKRLSSIGVLRDLMVPSQAATMSPEYACRSCRIVLLGNDGIERPFLCKPKDDLRKDAPYDVGHCNDKSFVIQVSRKPLKEALYSHLCNNPSDRGLWQKTNPQVKRTYDQCKGKMLEDVMLKTKILPMFPPVFHKWFLTTFSELAAWFRARIAFAHTTAVRSIVGLGE</sequence>
<dbReference type="GO" id="GO:0004674">
    <property type="term" value="F:protein serine/threonine kinase activity"/>
    <property type="evidence" value="ECO:0007669"/>
    <property type="project" value="UniProtKB-KW"/>
</dbReference>
<dbReference type="InterPro" id="IPR050517">
    <property type="entry name" value="DDR_Repair_Kinase"/>
</dbReference>
<dbReference type="Proteomes" id="UP001168877">
    <property type="component" value="Unassembled WGS sequence"/>
</dbReference>
<evidence type="ECO:0000256" key="2">
    <source>
        <dbReference type="ARBA" id="ARBA00022527"/>
    </source>
</evidence>
<feature type="domain" description="PI3K/PI4K catalytic" evidence="5">
    <location>
        <begin position="18"/>
        <end position="170"/>
    </location>
</feature>
<dbReference type="GO" id="GO:0005694">
    <property type="term" value="C:chromosome"/>
    <property type="evidence" value="ECO:0007669"/>
    <property type="project" value="TreeGrafter"/>
</dbReference>
<keyword evidence="3" id="KW-0227">DNA damage</keyword>
<gene>
    <name evidence="6" type="ORF">LWI29_010821</name>
</gene>
<dbReference type="GO" id="GO:0006281">
    <property type="term" value="P:DNA repair"/>
    <property type="evidence" value="ECO:0007669"/>
    <property type="project" value="TreeGrafter"/>
</dbReference>
<reference evidence="6" key="1">
    <citation type="journal article" date="2022" name="Plant J.">
        <title>Strategies of tolerance reflected in two North American maple genomes.</title>
        <authorList>
            <person name="McEvoy S.L."/>
            <person name="Sezen U.U."/>
            <person name="Trouern-Trend A."/>
            <person name="McMahon S.M."/>
            <person name="Schaberg P.G."/>
            <person name="Yang J."/>
            <person name="Wegrzyn J.L."/>
            <person name="Swenson N.G."/>
        </authorList>
    </citation>
    <scope>NUCLEOTIDE SEQUENCE</scope>
    <source>
        <strain evidence="6">NS2018</strain>
    </source>
</reference>
<protein>
    <recommendedName>
        <fullName evidence="5">PI3K/PI4K catalytic domain-containing protein</fullName>
    </recommendedName>
</protein>
<evidence type="ECO:0000256" key="3">
    <source>
        <dbReference type="ARBA" id="ARBA00022763"/>
    </source>
</evidence>
<dbReference type="PANTHER" id="PTHR11139">
    <property type="entry name" value="ATAXIA TELANGIECTASIA MUTATED ATM -RELATED"/>
    <property type="match status" value="1"/>
</dbReference>
<keyword evidence="4" id="KW-0539">Nucleus</keyword>
<evidence type="ECO:0000313" key="7">
    <source>
        <dbReference type="Proteomes" id="UP001168877"/>
    </source>
</evidence>
<evidence type="ECO:0000256" key="1">
    <source>
        <dbReference type="ARBA" id="ARBA00004123"/>
    </source>
</evidence>
<name>A0AA39RRM1_ACESA</name>
<dbReference type="InterPro" id="IPR011009">
    <property type="entry name" value="Kinase-like_dom_sf"/>
</dbReference>
<keyword evidence="2" id="KW-0808">Transferase</keyword>
<keyword evidence="2" id="KW-0418">Kinase</keyword>
<dbReference type="InterPro" id="IPR000403">
    <property type="entry name" value="PI3/4_kinase_cat_dom"/>
</dbReference>
<organism evidence="6 7">
    <name type="scientific">Acer saccharum</name>
    <name type="common">Sugar maple</name>
    <dbReference type="NCBI Taxonomy" id="4024"/>
    <lineage>
        <taxon>Eukaryota</taxon>
        <taxon>Viridiplantae</taxon>
        <taxon>Streptophyta</taxon>
        <taxon>Embryophyta</taxon>
        <taxon>Tracheophyta</taxon>
        <taxon>Spermatophyta</taxon>
        <taxon>Magnoliopsida</taxon>
        <taxon>eudicotyledons</taxon>
        <taxon>Gunneridae</taxon>
        <taxon>Pentapetalae</taxon>
        <taxon>rosids</taxon>
        <taxon>malvids</taxon>
        <taxon>Sapindales</taxon>
        <taxon>Sapindaceae</taxon>
        <taxon>Hippocastanoideae</taxon>
        <taxon>Acereae</taxon>
        <taxon>Acer</taxon>
    </lineage>
</organism>
<dbReference type="GO" id="GO:0000723">
    <property type="term" value="P:telomere maintenance"/>
    <property type="evidence" value="ECO:0007669"/>
    <property type="project" value="TreeGrafter"/>
</dbReference>
<comment type="subcellular location">
    <subcellularLocation>
        <location evidence="1">Nucleus</location>
    </subcellularLocation>
</comment>
<dbReference type="SUPFAM" id="SSF56112">
    <property type="entry name" value="Protein kinase-like (PK-like)"/>
    <property type="match status" value="1"/>
</dbReference>
<comment type="caution">
    <text evidence="6">The sequence shown here is derived from an EMBL/GenBank/DDBJ whole genome shotgun (WGS) entry which is preliminary data.</text>
</comment>
<keyword evidence="2" id="KW-0723">Serine/threonine-protein kinase</keyword>
<reference evidence="6" key="2">
    <citation type="submission" date="2023-06" db="EMBL/GenBank/DDBJ databases">
        <authorList>
            <person name="Swenson N.G."/>
            <person name="Wegrzyn J.L."/>
            <person name="Mcevoy S.L."/>
        </authorList>
    </citation>
    <scope>NUCLEOTIDE SEQUENCE</scope>
    <source>
        <strain evidence="6">NS2018</strain>
        <tissue evidence="6">Leaf</tissue>
    </source>
</reference>
<proteinExistence type="predicted"/>
<keyword evidence="7" id="KW-1185">Reference proteome</keyword>
<dbReference type="PANTHER" id="PTHR11139:SF69">
    <property type="entry name" value="SERINE_THREONINE-PROTEIN KINASE ATR"/>
    <property type="match status" value="1"/>
</dbReference>
<dbReference type="EMBL" id="JAUESC010000385">
    <property type="protein sequence ID" value="KAK0578466.1"/>
    <property type="molecule type" value="Genomic_DNA"/>
</dbReference>
<dbReference type="GO" id="GO:0005634">
    <property type="term" value="C:nucleus"/>
    <property type="evidence" value="ECO:0007669"/>
    <property type="project" value="UniProtKB-SubCell"/>
</dbReference>
<evidence type="ECO:0000259" key="5">
    <source>
        <dbReference type="PROSITE" id="PS50290"/>
    </source>
</evidence>
<dbReference type="PROSITE" id="PS50290">
    <property type="entry name" value="PI3_4_KINASE_3"/>
    <property type="match status" value="1"/>
</dbReference>
<dbReference type="AlphaFoldDB" id="A0AA39RRM1"/>
<dbReference type="GO" id="GO:0000077">
    <property type="term" value="P:DNA damage checkpoint signaling"/>
    <property type="evidence" value="ECO:0007669"/>
    <property type="project" value="TreeGrafter"/>
</dbReference>
<evidence type="ECO:0000313" key="6">
    <source>
        <dbReference type="EMBL" id="KAK0578466.1"/>
    </source>
</evidence>